<feature type="compositionally biased region" description="Basic residues" evidence="1">
    <location>
        <begin position="289"/>
        <end position="302"/>
    </location>
</feature>
<evidence type="ECO:0008006" key="3">
    <source>
        <dbReference type="Google" id="ProtNLM"/>
    </source>
</evidence>
<accession>A0A1I9S3P5</accession>
<feature type="compositionally biased region" description="Basic residues" evidence="1">
    <location>
        <begin position="65"/>
        <end position="76"/>
    </location>
</feature>
<reference evidence="2" key="1">
    <citation type="journal article" date="2016" name="Nat. Commun.">
        <title>Non-enzymatic pyridine ring formation in the biosynthesis of the rubrolone tropolone alkaloids.</title>
        <authorList>
            <person name="Yan Y."/>
            <person name="Yang J."/>
            <person name="Yu Z."/>
            <person name="Yu M."/>
            <person name="Ma Y.T."/>
            <person name="Wang L."/>
            <person name="Su C."/>
            <person name="Luo J."/>
            <person name="Horsman G.P."/>
            <person name="Huang S.X."/>
        </authorList>
    </citation>
    <scope>NUCLEOTIDE SEQUENCE</scope>
    <source>
        <strain evidence="2">KIB-H033</strain>
    </source>
</reference>
<feature type="region of interest" description="Disordered" evidence="1">
    <location>
        <begin position="18"/>
        <end position="85"/>
    </location>
</feature>
<evidence type="ECO:0000256" key="1">
    <source>
        <dbReference type="SAM" id="MobiDB-lite"/>
    </source>
</evidence>
<proteinExistence type="predicted"/>
<name>A0A1I9S3P5_9ACTN</name>
<dbReference type="AlphaFoldDB" id="A0A1I9S3P5"/>
<organism evidence="2">
    <name type="scientific">Streptomyces sp. KIB-H033</name>
    <dbReference type="NCBI Taxonomy" id="1912612"/>
    <lineage>
        <taxon>Bacteria</taxon>
        <taxon>Bacillati</taxon>
        <taxon>Actinomycetota</taxon>
        <taxon>Actinomycetes</taxon>
        <taxon>Kitasatosporales</taxon>
        <taxon>Streptomycetaceae</taxon>
        <taxon>Streptomyces</taxon>
    </lineage>
</organism>
<sequence length="354" mass="38002">MLPCWCFLYECPTRTSRTDGHLGPDRCGSLRARRLHREPQPRTRTRTRKGDRRAGPPPVQDRRTGLLRRQRRHRSPPARCLPLPHRHPGLRPRGVVLAPISWGDVCEWAAEAKRLAAAGYRVAGLDWGADRRRTVSHATRLLRAQGADRVARVGGCMGGNVMLGLAPKTSGAERPVGVAGISPLASLGGYAPSASKPYDGRLFLLGTADDPPADARRLREVAASFPSAEVVVLPGTLHAAEIFTGPHADRARKELDTFLELSFAHATTSSPGIRPLDGFPTAPGGGLRCRTHPRSRARRRPAGRAQRWGTSRGAASTVAGRAGSARWPALTTWLSTGRSAGTWSGAPGSPSSCP</sequence>
<protein>
    <recommendedName>
        <fullName evidence="3">Alpha/beta hydrolase</fullName>
    </recommendedName>
</protein>
<dbReference type="EMBL" id="KX218108">
    <property type="protein sequence ID" value="AOZ61187.1"/>
    <property type="molecule type" value="Genomic_DNA"/>
</dbReference>
<feature type="region of interest" description="Disordered" evidence="1">
    <location>
        <begin position="272"/>
        <end position="321"/>
    </location>
</feature>
<dbReference type="InterPro" id="IPR029058">
    <property type="entry name" value="AB_hydrolase_fold"/>
</dbReference>
<dbReference type="SUPFAM" id="SSF53474">
    <property type="entry name" value="alpha/beta-Hydrolases"/>
    <property type="match status" value="1"/>
</dbReference>
<dbReference type="Gene3D" id="3.40.50.1820">
    <property type="entry name" value="alpha/beta hydrolase"/>
    <property type="match status" value="1"/>
</dbReference>
<evidence type="ECO:0000313" key="2">
    <source>
        <dbReference type="EMBL" id="AOZ61187.1"/>
    </source>
</evidence>